<dbReference type="SUPFAM" id="SSF51338">
    <property type="entry name" value="Composite domain of metallo-dependent hydrolases"/>
    <property type="match status" value="1"/>
</dbReference>
<dbReference type="PANTHER" id="PTHR43135">
    <property type="entry name" value="ALPHA-D-RIBOSE 1-METHYLPHOSPHONATE 5-TRIPHOSPHATE DIPHOSPHATASE"/>
    <property type="match status" value="1"/>
</dbReference>
<dbReference type="CDD" id="cd01299">
    <property type="entry name" value="Met_dep_hydrolase_A"/>
    <property type="match status" value="1"/>
</dbReference>
<dbReference type="GO" id="GO:0016810">
    <property type="term" value="F:hydrolase activity, acting on carbon-nitrogen (but not peptide) bonds"/>
    <property type="evidence" value="ECO:0007669"/>
    <property type="project" value="InterPro"/>
</dbReference>
<dbReference type="OrthoDB" id="9797498at2"/>
<gene>
    <name evidence="2" type="ORF">FD13_GL001673</name>
</gene>
<dbReference type="Proteomes" id="UP000051589">
    <property type="component" value="Unassembled WGS sequence"/>
</dbReference>
<dbReference type="InterPro" id="IPR011059">
    <property type="entry name" value="Metal-dep_hydrolase_composite"/>
</dbReference>
<keyword evidence="3" id="KW-1185">Reference proteome</keyword>
<dbReference type="EMBL" id="AYZH01000005">
    <property type="protein sequence ID" value="KRN02679.1"/>
    <property type="molecule type" value="Genomic_DNA"/>
</dbReference>
<reference evidence="2 3" key="1">
    <citation type="journal article" date="2015" name="Genome Announc.">
        <title>Expanding the biotechnology potential of lactobacilli through comparative genomics of 213 strains and associated genera.</title>
        <authorList>
            <person name="Sun Z."/>
            <person name="Harris H.M."/>
            <person name="McCann A."/>
            <person name="Guo C."/>
            <person name="Argimon S."/>
            <person name="Zhang W."/>
            <person name="Yang X."/>
            <person name="Jeffery I.B."/>
            <person name="Cooney J.C."/>
            <person name="Kagawa T.F."/>
            <person name="Liu W."/>
            <person name="Song Y."/>
            <person name="Salvetti E."/>
            <person name="Wrobel A."/>
            <person name="Rasinkangas P."/>
            <person name="Parkhill J."/>
            <person name="Rea M.C."/>
            <person name="O'Sullivan O."/>
            <person name="Ritari J."/>
            <person name="Douillard F.P."/>
            <person name="Paul Ross R."/>
            <person name="Yang R."/>
            <person name="Briner A.E."/>
            <person name="Felis G.E."/>
            <person name="de Vos W.M."/>
            <person name="Barrangou R."/>
            <person name="Klaenhammer T.R."/>
            <person name="Caufield P.W."/>
            <person name="Cui Y."/>
            <person name="Zhang H."/>
            <person name="O'Toole P.W."/>
        </authorList>
    </citation>
    <scope>NUCLEOTIDE SEQUENCE [LARGE SCALE GENOMIC DNA]</scope>
    <source>
        <strain evidence="2 3">DSM 21775</strain>
    </source>
</reference>
<dbReference type="Gene3D" id="3.20.20.140">
    <property type="entry name" value="Metal-dependent hydrolases"/>
    <property type="match status" value="1"/>
</dbReference>
<dbReference type="Pfam" id="PF01979">
    <property type="entry name" value="Amidohydro_1"/>
    <property type="match status" value="1"/>
</dbReference>
<keyword evidence="2" id="KW-0378">Hydrolase</keyword>
<dbReference type="PATRIC" id="fig|1423803.3.peg.1725"/>
<dbReference type="InterPro" id="IPR057744">
    <property type="entry name" value="OTAase-like"/>
</dbReference>
<evidence type="ECO:0000259" key="1">
    <source>
        <dbReference type="Pfam" id="PF01979"/>
    </source>
</evidence>
<evidence type="ECO:0000313" key="2">
    <source>
        <dbReference type="EMBL" id="KRN02679.1"/>
    </source>
</evidence>
<dbReference type="RefSeq" id="WP_061776143.1">
    <property type="nucleotide sequence ID" value="NZ_AYZH01000005.1"/>
</dbReference>
<feature type="domain" description="Amidohydrolase-related" evidence="1">
    <location>
        <begin position="55"/>
        <end position="389"/>
    </location>
</feature>
<name>A0A0R2DPI0_9LACO</name>
<dbReference type="InterPro" id="IPR032466">
    <property type="entry name" value="Metal_Hydrolase"/>
</dbReference>
<sequence>MTQTTFKNFTLFDGALDQNQADAWFVVDDPTGKLVDRGQGTPPAADRTVDFAGQYVMPGFFNVHTHITSDPDSASGNLGRSETVATVMAVRNLRTLLRSGVTYIRQCGTDFDVDIKLKQLQRAGQLPHTPHMMTSGRAFSMTGGHGDMPGFAYLVDSPDEMRKRIRQAFKAGAESIKIMATGGVMTPNDFMEDPQFSEAEMRTAVEEAHHKRRVIAAHAEGNPGIQNALDAGVDTIEHGFYTTAAEAKQMIQQGTYITPTLVAEAAVAIQGQGVLPDWEVKKAADALDDTFENLTQAFIAGVKFTCGTDAGTPFNGFERTPDEFGYLTKLGMTPAQAYQCSSINSAKMMGVDAEYGTLEIGKFADFQVLTADPLADTVAVTQTDKQVFMGGHREC</sequence>
<dbReference type="Gene3D" id="2.30.40.10">
    <property type="entry name" value="Urease, subunit C, domain 1"/>
    <property type="match status" value="1"/>
</dbReference>
<dbReference type="PANTHER" id="PTHR43135:SF3">
    <property type="entry name" value="ALPHA-D-RIBOSE 1-METHYLPHOSPHONATE 5-TRIPHOSPHATE DIPHOSPHATASE"/>
    <property type="match status" value="1"/>
</dbReference>
<comment type="caution">
    <text evidence="2">The sequence shown here is derived from an EMBL/GenBank/DDBJ whole genome shotgun (WGS) entry which is preliminary data.</text>
</comment>
<organism evidence="2 3">
    <name type="scientific">Levilactobacillus senmaizukei DSM 21775 = NBRC 103853</name>
    <dbReference type="NCBI Taxonomy" id="1423803"/>
    <lineage>
        <taxon>Bacteria</taxon>
        <taxon>Bacillati</taxon>
        <taxon>Bacillota</taxon>
        <taxon>Bacilli</taxon>
        <taxon>Lactobacillales</taxon>
        <taxon>Lactobacillaceae</taxon>
        <taxon>Levilactobacillus</taxon>
    </lineage>
</organism>
<proteinExistence type="predicted"/>
<dbReference type="STRING" id="1423803.FD13_GL001673"/>
<accession>A0A0R2DPI0</accession>
<dbReference type="AlphaFoldDB" id="A0A0R2DPI0"/>
<dbReference type="InterPro" id="IPR051781">
    <property type="entry name" value="Metallo-dep_Hydrolase"/>
</dbReference>
<evidence type="ECO:0000313" key="3">
    <source>
        <dbReference type="Proteomes" id="UP000051589"/>
    </source>
</evidence>
<dbReference type="SUPFAM" id="SSF51556">
    <property type="entry name" value="Metallo-dependent hydrolases"/>
    <property type="match status" value="1"/>
</dbReference>
<protein>
    <submittedName>
        <fullName evidence="2">Imidazolonepropionase related amidohydrolase</fullName>
    </submittedName>
</protein>
<dbReference type="InterPro" id="IPR006680">
    <property type="entry name" value="Amidohydro-rel"/>
</dbReference>